<dbReference type="PANTHER" id="PTHR22883">
    <property type="entry name" value="ZINC FINGER DHHC DOMAIN CONTAINING PROTEIN"/>
    <property type="match status" value="1"/>
</dbReference>
<feature type="domain" description="Palmitoyltransferase DHHC" evidence="9">
    <location>
        <begin position="147"/>
        <end position="281"/>
    </location>
</feature>
<organism evidence="10 11">
    <name type="scientific">Zostera marina</name>
    <name type="common">Eelgrass</name>
    <dbReference type="NCBI Taxonomy" id="29655"/>
    <lineage>
        <taxon>Eukaryota</taxon>
        <taxon>Viridiplantae</taxon>
        <taxon>Streptophyta</taxon>
        <taxon>Embryophyta</taxon>
        <taxon>Tracheophyta</taxon>
        <taxon>Spermatophyta</taxon>
        <taxon>Magnoliopsida</taxon>
        <taxon>Liliopsida</taxon>
        <taxon>Zosteraceae</taxon>
        <taxon>Zostera</taxon>
    </lineage>
</organism>
<dbReference type="Pfam" id="PF01529">
    <property type="entry name" value="DHHC"/>
    <property type="match status" value="1"/>
</dbReference>
<dbReference type="GO" id="GO:0005783">
    <property type="term" value="C:endoplasmic reticulum"/>
    <property type="evidence" value="ECO:0000318"/>
    <property type="project" value="GO_Central"/>
</dbReference>
<gene>
    <name evidence="10" type="ORF">ZOSMA_291G00050</name>
</gene>
<dbReference type="Proteomes" id="UP000036987">
    <property type="component" value="Unassembled WGS sequence"/>
</dbReference>
<keyword evidence="5 8" id="KW-1133">Transmembrane helix</keyword>
<dbReference type="STRING" id="29655.A0A0K9PC41"/>
<evidence type="ECO:0000313" key="10">
    <source>
        <dbReference type="EMBL" id="KMZ66613.1"/>
    </source>
</evidence>
<dbReference type="GO" id="GO:0016020">
    <property type="term" value="C:membrane"/>
    <property type="evidence" value="ECO:0007669"/>
    <property type="project" value="UniProtKB-SubCell"/>
</dbReference>
<protein>
    <recommendedName>
        <fullName evidence="8">S-acyltransferase</fullName>
        <ecNumber evidence="8">2.3.1.225</ecNumber>
    </recommendedName>
    <alternativeName>
        <fullName evidence="8">Palmitoyltransferase</fullName>
    </alternativeName>
</protein>
<comment type="subcellular location">
    <subcellularLocation>
        <location evidence="1">Membrane</location>
        <topology evidence="1">Multi-pass membrane protein</topology>
    </subcellularLocation>
</comment>
<comment type="domain">
    <text evidence="8">The DHHC domain is required for palmitoyltransferase activity.</text>
</comment>
<feature type="transmembrane region" description="Helical" evidence="8">
    <location>
        <begin position="12"/>
        <end position="36"/>
    </location>
</feature>
<evidence type="ECO:0000256" key="7">
    <source>
        <dbReference type="ARBA" id="ARBA00023315"/>
    </source>
</evidence>
<feature type="transmembrane region" description="Helical" evidence="8">
    <location>
        <begin position="42"/>
        <end position="62"/>
    </location>
</feature>
<evidence type="ECO:0000256" key="1">
    <source>
        <dbReference type="ARBA" id="ARBA00004141"/>
    </source>
</evidence>
<dbReference type="OMA" id="HVSINPW"/>
<comment type="catalytic activity">
    <reaction evidence="8">
        <text>L-cysteinyl-[protein] + hexadecanoyl-CoA = S-hexadecanoyl-L-cysteinyl-[protein] + CoA</text>
        <dbReference type="Rhea" id="RHEA:36683"/>
        <dbReference type="Rhea" id="RHEA-COMP:10131"/>
        <dbReference type="Rhea" id="RHEA-COMP:11032"/>
        <dbReference type="ChEBI" id="CHEBI:29950"/>
        <dbReference type="ChEBI" id="CHEBI:57287"/>
        <dbReference type="ChEBI" id="CHEBI:57379"/>
        <dbReference type="ChEBI" id="CHEBI:74151"/>
        <dbReference type="EC" id="2.3.1.225"/>
    </reaction>
</comment>
<keyword evidence="4 8" id="KW-0812">Transmembrane</keyword>
<keyword evidence="7 8" id="KW-0012">Acyltransferase</keyword>
<dbReference type="OrthoDB" id="9909019at2759"/>
<comment type="similarity">
    <text evidence="2 8">Belongs to the DHHC palmitoyltransferase family.</text>
</comment>
<evidence type="ECO:0000256" key="6">
    <source>
        <dbReference type="ARBA" id="ARBA00023136"/>
    </source>
</evidence>
<dbReference type="InterPro" id="IPR001594">
    <property type="entry name" value="Palmitoyltrfase_DHHC"/>
</dbReference>
<comment type="caution">
    <text evidence="10">The sequence shown here is derived from an EMBL/GenBank/DDBJ whole genome shotgun (WGS) entry which is preliminary data.</text>
</comment>
<dbReference type="EMBL" id="LFYR01000962">
    <property type="protein sequence ID" value="KMZ66613.1"/>
    <property type="molecule type" value="Genomic_DNA"/>
</dbReference>
<name>A0A0K9PC41_ZOSMR</name>
<evidence type="ECO:0000256" key="8">
    <source>
        <dbReference type="RuleBase" id="RU079119"/>
    </source>
</evidence>
<evidence type="ECO:0000256" key="3">
    <source>
        <dbReference type="ARBA" id="ARBA00022679"/>
    </source>
</evidence>
<keyword evidence="3 8" id="KW-0808">Transferase</keyword>
<evidence type="ECO:0000256" key="2">
    <source>
        <dbReference type="ARBA" id="ARBA00008574"/>
    </source>
</evidence>
<evidence type="ECO:0000256" key="5">
    <source>
        <dbReference type="ARBA" id="ARBA00022989"/>
    </source>
</evidence>
<dbReference type="GO" id="GO:0005794">
    <property type="term" value="C:Golgi apparatus"/>
    <property type="evidence" value="ECO:0000318"/>
    <property type="project" value="GO_Central"/>
</dbReference>
<dbReference type="InterPro" id="IPR039859">
    <property type="entry name" value="PFA4/ZDH16/20/ERF2-like"/>
</dbReference>
<proteinExistence type="inferred from homology"/>
<accession>A0A0K9PC41</accession>
<reference evidence="11" key="1">
    <citation type="journal article" date="2016" name="Nature">
        <title>The genome of the seagrass Zostera marina reveals angiosperm adaptation to the sea.</title>
        <authorList>
            <person name="Olsen J.L."/>
            <person name="Rouze P."/>
            <person name="Verhelst B."/>
            <person name="Lin Y.-C."/>
            <person name="Bayer T."/>
            <person name="Collen J."/>
            <person name="Dattolo E."/>
            <person name="De Paoli E."/>
            <person name="Dittami S."/>
            <person name="Maumus F."/>
            <person name="Michel G."/>
            <person name="Kersting A."/>
            <person name="Lauritano C."/>
            <person name="Lohaus R."/>
            <person name="Toepel M."/>
            <person name="Tonon T."/>
            <person name="Vanneste K."/>
            <person name="Amirebrahimi M."/>
            <person name="Brakel J."/>
            <person name="Bostroem C."/>
            <person name="Chovatia M."/>
            <person name="Grimwood J."/>
            <person name="Jenkins J.W."/>
            <person name="Jueterbock A."/>
            <person name="Mraz A."/>
            <person name="Stam W.T."/>
            <person name="Tice H."/>
            <person name="Bornberg-Bauer E."/>
            <person name="Green P.J."/>
            <person name="Pearson G.A."/>
            <person name="Procaccini G."/>
            <person name="Duarte C.M."/>
            <person name="Schmutz J."/>
            <person name="Reusch T.B.H."/>
            <person name="Van de Peer Y."/>
        </authorList>
    </citation>
    <scope>NUCLEOTIDE SEQUENCE [LARGE SCALE GENOMIC DNA]</scope>
    <source>
        <strain evidence="11">cv. Finnish</strain>
    </source>
</reference>
<keyword evidence="11" id="KW-1185">Reference proteome</keyword>
<evidence type="ECO:0000256" key="4">
    <source>
        <dbReference type="ARBA" id="ARBA00022692"/>
    </source>
</evidence>
<dbReference type="EC" id="2.3.1.225" evidence="8"/>
<dbReference type="PROSITE" id="PS50216">
    <property type="entry name" value="DHHC"/>
    <property type="match status" value="1"/>
</dbReference>
<dbReference type="GO" id="GO:0006612">
    <property type="term" value="P:protein targeting to membrane"/>
    <property type="evidence" value="ECO:0000318"/>
    <property type="project" value="GO_Central"/>
</dbReference>
<evidence type="ECO:0000313" key="11">
    <source>
        <dbReference type="Proteomes" id="UP000036987"/>
    </source>
</evidence>
<dbReference type="PANTHER" id="PTHR22883:SF306">
    <property type="entry name" value="PROTEIN S-ACYLTRANSFERASE 18"/>
    <property type="match status" value="1"/>
</dbReference>
<evidence type="ECO:0000259" key="9">
    <source>
        <dbReference type="Pfam" id="PF01529"/>
    </source>
</evidence>
<dbReference type="GO" id="GO:0019706">
    <property type="term" value="F:protein-cysteine S-palmitoyltransferase activity"/>
    <property type="evidence" value="ECO:0000318"/>
    <property type="project" value="GO_Central"/>
</dbReference>
<dbReference type="AlphaFoldDB" id="A0A0K9PC41"/>
<feature type="transmembrane region" description="Helical" evidence="8">
    <location>
        <begin position="237"/>
        <end position="270"/>
    </location>
</feature>
<sequence length="452" mass="51518">MRRHHGWQLPLHPFQIIAMVVFSLLVVAFYVLILPFLGSGVVVNTVVTVFSFTVISVVILFTRCTAIDPSDRTAMKRKGKRNSQTVLTQLMVRFLKRIESKIMKRCIRRKYLNPSITANIQFEPLVPFQLVENGQAISPELNEKADISFCSLCDIEVKLHSKHCTRCNRCVEGFDHHCKWLNNCIGKKNYTTFILLLVFVLLMMFVQVGASIAILVRCFASKKSMLYESDHKLHTRFPIGVIVVISTTLGLLALYCSVALGQLFFFHILLIKKGIKTYDYILAMREKREREVDLFQDSSDSEMEEITDTVALERRHSIITIQETQPTIVQLPPIAKNKVGINPWRLLNLSKEKLLLAAHNAREKITTTDNAGLKIGPLEEINSTLADFQPQTLVAQPNWQISSPRRRFSGSLSNNFDLNKLTDVSRELETHIETHISRHLLCSVLNQTSNNN</sequence>
<feature type="transmembrane region" description="Helical" evidence="8">
    <location>
        <begin position="193"/>
        <end position="217"/>
    </location>
</feature>
<keyword evidence="6 8" id="KW-0472">Membrane</keyword>